<dbReference type="EMBL" id="BGPR01024871">
    <property type="protein sequence ID" value="GBN93288.1"/>
    <property type="molecule type" value="Genomic_DNA"/>
</dbReference>
<reference evidence="2 4" key="1">
    <citation type="journal article" date="2019" name="Sci. Rep.">
        <title>Orb-weaving spider Araneus ventricosus genome elucidates the spidroin gene catalogue.</title>
        <authorList>
            <person name="Kono N."/>
            <person name="Nakamura H."/>
            <person name="Ohtoshi R."/>
            <person name="Moran D.A.P."/>
            <person name="Shinohara A."/>
            <person name="Yoshida Y."/>
            <person name="Fujiwara M."/>
            <person name="Mori M."/>
            <person name="Tomita M."/>
            <person name="Arakawa K."/>
        </authorList>
    </citation>
    <scope>NUCLEOTIDE SEQUENCE [LARGE SCALE GENOMIC DNA]</scope>
</reference>
<name>A0A4Y2SY25_ARAVE</name>
<feature type="region of interest" description="Disordered" evidence="1">
    <location>
        <begin position="1"/>
        <end position="22"/>
    </location>
</feature>
<accession>A0A4Y2SY25</accession>
<dbReference type="EMBL" id="BGPR01024873">
    <property type="protein sequence ID" value="GBN93292.1"/>
    <property type="molecule type" value="Genomic_DNA"/>
</dbReference>
<feature type="compositionally biased region" description="Basic residues" evidence="1">
    <location>
        <begin position="7"/>
        <end position="16"/>
    </location>
</feature>
<organism evidence="2 4">
    <name type="scientific">Araneus ventricosus</name>
    <name type="common">Orbweaver spider</name>
    <name type="synonym">Epeira ventricosa</name>
    <dbReference type="NCBI Taxonomy" id="182803"/>
    <lineage>
        <taxon>Eukaryota</taxon>
        <taxon>Metazoa</taxon>
        <taxon>Ecdysozoa</taxon>
        <taxon>Arthropoda</taxon>
        <taxon>Chelicerata</taxon>
        <taxon>Arachnida</taxon>
        <taxon>Araneae</taxon>
        <taxon>Araneomorphae</taxon>
        <taxon>Entelegynae</taxon>
        <taxon>Araneoidea</taxon>
        <taxon>Araneidae</taxon>
        <taxon>Araneus</taxon>
    </lineage>
</organism>
<keyword evidence="4" id="KW-1185">Reference proteome</keyword>
<sequence>MTEQHFRRYHPKRTEHRKSSSFMASSAAVQLHLRFRVVPEEFREGSSFGEDWNVYLENKTRPFRCTFLVVQYALSSVQCGCGTTKLFPGLLVPHLHQISSVELICMYLNLPLDNLTL</sequence>
<gene>
    <name evidence="3" type="ORF">AVEN_198401_1</name>
    <name evidence="2" type="ORF">AVEN_90591_1</name>
</gene>
<protein>
    <submittedName>
        <fullName evidence="2">Uncharacterized protein</fullName>
    </submittedName>
</protein>
<evidence type="ECO:0000256" key="1">
    <source>
        <dbReference type="SAM" id="MobiDB-lite"/>
    </source>
</evidence>
<evidence type="ECO:0000313" key="4">
    <source>
        <dbReference type="Proteomes" id="UP000499080"/>
    </source>
</evidence>
<evidence type="ECO:0000313" key="3">
    <source>
        <dbReference type="EMBL" id="GBN93292.1"/>
    </source>
</evidence>
<proteinExistence type="predicted"/>
<evidence type="ECO:0000313" key="2">
    <source>
        <dbReference type="EMBL" id="GBN93288.1"/>
    </source>
</evidence>
<dbReference type="Proteomes" id="UP000499080">
    <property type="component" value="Unassembled WGS sequence"/>
</dbReference>
<dbReference type="AlphaFoldDB" id="A0A4Y2SY25"/>
<comment type="caution">
    <text evidence="2">The sequence shown here is derived from an EMBL/GenBank/DDBJ whole genome shotgun (WGS) entry which is preliminary data.</text>
</comment>